<dbReference type="PANTHER" id="PTHR12867">
    <property type="entry name" value="GLYCOSYL TRANSFERASE-RELATED"/>
    <property type="match status" value="1"/>
</dbReference>
<keyword evidence="5" id="KW-0256">Endoplasmic reticulum</keyword>
<dbReference type="GO" id="GO:0006488">
    <property type="term" value="P:dolichol-linked oligosaccharide biosynthetic process"/>
    <property type="evidence" value="ECO:0007669"/>
    <property type="project" value="InterPro"/>
</dbReference>
<evidence type="ECO:0000256" key="5">
    <source>
        <dbReference type="ARBA" id="ARBA00022824"/>
    </source>
</evidence>
<keyword evidence="4 7" id="KW-0808">Transferase</keyword>
<comment type="subcellular location">
    <subcellularLocation>
        <location evidence="1">Endoplasmic reticulum</location>
    </subcellularLocation>
</comment>
<evidence type="ECO:0000313" key="7">
    <source>
        <dbReference type="EMBL" id="SHI13458.1"/>
    </source>
</evidence>
<protein>
    <submittedName>
        <fullName evidence="7">UDP-N-acetylglucosamine transferase subunit ALG13</fullName>
    </submittedName>
</protein>
<dbReference type="EMBL" id="FQXK01000012">
    <property type="protein sequence ID" value="SHI13458.1"/>
    <property type="molecule type" value="Genomic_DNA"/>
</dbReference>
<evidence type="ECO:0000259" key="6">
    <source>
        <dbReference type="Pfam" id="PF04101"/>
    </source>
</evidence>
<dbReference type="NCBIfam" id="NF041548">
    <property type="entry name" value="PssE"/>
    <property type="match status" value="1"/>
</dbReference>
<sequence length="190" mass="22222">MIFVTVGTQKFQMNRLMKQIEMLAAMMPEEEFVIQYGHCTYIPKNCKTFMFMDRPQFEDCINRCRLLISHGGVGTIMAGLRKNKPVIVVPRLRKYGEHVDDHQIEAAHALKHNKCLLICMNLEYMKFMIDNIDSYEFRPYIEPERKVEDIVIHCIEDNSSYSEKHAFHKFSGLFGKNEKVVKKSVSSHNV</sequence>
<dbReference type="InterPro" id="IPR007235">
    <property type="entry name" value="Glyco_trans_28_C"/>
</dbReference>
<dbReference type="Pfam" id="PF04101">
    <property type="entry name" value="Glyco_tran_28_C"/>
    <property type="match status" value="1"/>
</dbReference>
<evidence type="ECO:0000256" key="2">
    <source>
        <dbReference type="ARBA" id="ARBA00006962"/>
    </source>
</evidence>
<dbReference type="InterPro" id="IPR039042">
    <property type="entry name" value="Alg13-like"/>
</dbReference>
<evidence type="ECO:0000256" key="3">
    <source>
        <dbReference type="ARBA" id="ARBA00022676"/>
    </source>
</evidence>
<keyword evidence="8" id="KW-1185">Reference proteome</keyword>
<evidence type="ECO:0000256" key="1">
    <source>
        <dbReference type="ARBA" id="ARBA00004240"/>
    </source>
</evidence>
<dbReference type="PANTHER" id="PTHR12867:SF6">
    <property type="entry name" value="N-ACETYLGLUCOSAMINYLDIPHOSPHODOLICHOL N-ACETYLGLUCOSAMINYLTRANSFERASE"/>
    <property type="match status" value="1"/>
</dbReference>
<dbReference type="AlphaFoldDB" id="A0A1M5YNG2"/>
<gene>
    <name evidence="7" type="ORF">SAMN02745229_01618</name>
</gene>
<feature type="domain" description="Glycosyl transferase family 28 C-terminal" evidence="6">
    <location>
        <begin position="1"/>
        <end position="123"/>
    </location>
</feature>
<comment type="similarity">
    <text evidence="2">Belongs to the glycosyltransferase 28 family.</text>
</comment>
<keyword evidence="3" id="KW-0328">Glycosyltransferase</keyword>
<proteinExistence type="inferred from homology"/>
<evidence type="ECO:0000313" key="8">
    <source>
        <dbReference type="Proteomes" id="UP000184278"/>
    </source>
</evidence>
<name>A0A1M5YNG2_BUTFI</name>
<dbReference type="GeneID" id="89511943"/>
<dbReference type="GO" id="GO:0016758">
    <property type="term" value="F:hexosyltransferase activity"/>
    <property type="evidence" value="ECO:0007669"/>
    <property type="project" value="InterPro"/>
</dbReference>
<evidence type="ECO:0000256" key="4">
    <source>
        <dbReference type="ARBA" id="ARBA00022679"/>
    </source>
</evidence>
<organism evidence="7 8">
    <name type="scientific">Butyrivibrio fibrisolvens DSM 3071</name>
    <dbReference type="NCBI Taxonomy" id="1121131"/>
    <lineage>
        <taxon>Bacteria</taxon>
        <taxon>Bacillati</taxon>
        <taxon>Bacillota</taxon>
        <taxon>Clostridia</taxon>
        <taxon>Lachnospirales</taxon>
        <taxon>Lachnospiraceae</taxon>
        <taxon>Butyrivibrio</taxon>
    </lineage>
</organism>
<reference evidence="8" key="1">
    <citation type="submission" date="2016-11" db="EMBL/GenBank/DDBJ databases">
        <authorList>
            <person name="Varghese N."/>
            <person name="Submissions S."/>
        </authorList>
    </citation>
    <scope>NUCLEOTIDE SEQUENCE [LARGE SCALE GENOMIC DNA]</scope>
    <source>
        <strain evidence="8">DSM 3071</strain>
    </source>
</reference>
<dbReference type="InterPro" id="IPR048097">
    <property type="entry name" value="Cps14G-like"/>
</dbReference>
<dbReference type="OrthoDB" id="9814973at2"/>
<accession>A0A1M5YNG2</accession>
<dbReference type="Gene3D" id="3.40.50.2000">
    <property type="entry name" value="Glycogen Phosphorylase B"/>
    <property type="match status" value="1"/>
</dbReference>
<dbReference type="Proteomes" id="UP000184278">
    <property type="component" value="Unassembled WGS sequence"/>
</dbReference>
<dbReference type="SUPFAM" id="SSF53756">
    <property type="entry name" value="UDP-Glycosyltransferase/glycogen phosphorylase"/>
    <property type="match status" value="1"/>
</dbReference>
<dbReference type="RefSeq" id="WP_073386884.1">
    <property type="nucleotide sequence ID" value="NZ_FQXK01000012.1"/>
</dbReference>
<dbReference type="STRING" id="1121131.SAMN02745229_01618"/>